<dbReference type="RefSeq" id="WP_149368318.1">
    <property type="nucleotide sequence ID" value="NZ_CP043550.1"/>
</dbReference>
<dbReference type="Gene3D" id="1.25.40.10">
    <property type="entry name" value="Tetratricopeptide repeat domain"/>
    <property type="match status" value="1"/>
</dbReference>
<keyword evidence="3" id="KW-1185">Reference proteome</keyword>
<reference evidence="2 3" key="1">
    <citation type="submission" date="2019-09" db="EMBL/GenBank/DDBJ databases">
        <title>Complete genome sequence of Francisella marina E103-15.</title>
        <authorList>
            <person name="Tekedar H.C."/>
            <person name="Griffin M.J."/>
            <person name="Waldbieser G.C."/>
            <person name="Soto E."/>
        </authorList>
    </citation>
    <scope>NUCLEOTIDE SEQUENCE [LARGE SCALE GENOMIC DNA]</scope>
    <source>
        <strain evidence="2 3">E103-15</strain>
    </source>
</reference>
<evidence type="ECO:0000313" key="2">
    <source>
        <dbReference type="EMBL" id="QEO57003.1"/>
    </source>
</evidence>
<dbReference type="InterPro" id="IPR011990">
    <property type="entry name" value="TPR-like_helical_dom_sf"/>
</dbReference>
<name>A0ABX5ZFV9_9GAMM</name>
<protein>
    <submittedName>
        <fullName evidence="2">Sel1 repeat family protein</fullName>
    </submittedName>
</protein>
<gene>
    <name evidence="2" type="ORF">F0R74_03725</name>
</gene>
<evidence type="ECO:0000313" key="3">
    <source>
        <dbReference type="Proteomes" id="UP000322509"/>
    </source>
</evidence>
<keyword evidence="1" id="KW-0732">Signal</keyword>
<dbReference type="SUPFAM" id="SSF81901">
    <property type="entry name" value="HCP-like"/>
    <property type="match status" value="1"/>
</dbReference>
<proteinExistence type="predicted"/>
<dbReference type="EMBL" id="CP043550">
    <property type="protein sequence ID" value="QEO57003.1"/>
    <property type="molecule type" value="Genomic_DNA"/>
</dbReference>
<organism evidence="2 3">
    <name type="scientific">Francisella marina</name>
    <dbReference type="NCBI Taxonomy" id="2249302"/>
    <lineage>
        <taxon>Bacteria</taxon>
        <taxon>Pseudomonadati</taxon>
        <taxon>Pseudomonadota</taxon>
        <taxon>Gammaproteobacteria</taxon>
        <taxon>Thiotrichales</taxon>
        <taxon>Francisellaceae</taxon>
        <taxon>Francisella</taxon>
    </lineage>
</organism>
<dbReference type="Proteomes" id="UP000322509">
    <property type="component" value="Chromosome"/>
</dbReference>
<dbReference type="InterPro" id="IPR006597">
    <property type="entry name" value="Sel1-like"/>
</dbReference>
<accession>A0ABX5ZFV9</accession>
<evidence type="ECO:0000256" key="1">
    <source>
        <dbReference type="SAM" id="SignalP"/>
    </source>
</evidence>
<feature type="signal peptide" evidence="1">
    <location>
        <begin position="1"/>
        <end position="22"/>
    </location>
</feature>
<dbReference type="SMART" id="SM00671">
    <property type="entry name" value="SEL1"/>
    <property type="match status" value="3"/>
</dbReference>
<sequence length="262" mass="29126">MKLKNKLLLSTILLGLSANLYASVEECYKAGLNKEYKEAIELCKPYAENKDYPEASGVLAGSYAQEEDYKNALKYSLWLSNYYGNHKPESTNERETYTLTLTTVGNIYYFGQAGKANKTKGLEYITKAANLGNAFAEKQLGGMYVSGQNGDLKQDFATGYKWTEIAIANGNEEARSSYLMTNFDVFEKEYPYCLAMGEQLVAQAYIDGSAGLPKDNSKAKEYLNQAIALYQDNKPTAENTKYCPTGADKLNLESAKKELDSL</sequence>
<dbReference type="Pfam" id="PF08238">
    <property type="entry name" value="Sel1"/>
    <property type="match status" value="3"/>
</dbReference>
<feature type="chain" id="PRO_5046562414" evidence="1">
    <location>
        <begin position="23"/>
        <end position="262"/>
    </location>
</feature>